<feature type="region of interest" description="Disordered" evidence="5">
    <location>
        <begin position="1196"/>
        <end position="1229"/>
    </location>
</feature>
<dbReference type="InterPro" id="IPR046794">
    <property type="entry name" value="Apc1_MidN"/>
</dbReference>
<keyword evidence="3" id="KW-0498">Mitosis</keyword>
<feature type="domain" description="Anaphase-promoting complex subunit 1 middle" evidence="6">
    <location>
        <begin position="405"/>
        <end position="524"/>
    </location>
</feature>
<dbReference type="InterPro" id="IPR024990">
    <property type="entry name" value="Apc1"/>
</dbReference>
<dbReference type="InterPro" id="IPR011989">
    <property type="entry name" value="ARM-like"/>
</dbReference>
<dbReference type="GO" id="GO:0070979">
    <property type="term" value="P:protein K11-linked ubiquitination"/>
    <property type="evidence" value="ECO:0007669"/>
    <property type="project" value="TreeGrafter"/>
</dbReference>
<accession>A0A5K3FAU0</accession>
<organism evidence="7">
    <name type="scientific">Mesocestoides corti</name>
    <name type="common">Flatworm</name>
    <dbReference type="NCBI Taxonomy" id="53468"/>
    <lineage>
        <taxon>Eukaryota</taxon>
        <taxon>Metazoa</taxon>
        <taxon>Spiralia</taxon>
        <taxon>Lophotrochozoa</taxon>
        <taxon>Platyhelminthes</taxon>
        <taxon>Cestoda</taxon>
        <taxon>Eucestoda</taxon>
        <taxon>Cyclophyllidea</taxon>
        <taxon>Mesocestoididae</taxon>
        <taxon>Mesocestoides</taxon>
    </lineage>
</organism>
<evidence type="ECO:0000256" key="4">
    <source>
        <dbReference type="ARBA" id="ARBA00023306"/>
    </source>
</evidence>
<evidence type="ECO:0000256" key="5">
    <source>
        <dbReference type="SAM" id="MobiDB-lite"/>
    </source>
</evidence>
<evidence type="ECO:0000256" key="2">
    <source>
        <dbReference type="ARBA" id="ARBA00022618"/>
    </source>
</evidence>
<feature type="compositionally biased region" description="Acidic residues" evidence="5">
    <location>
        <begin position="85"/>
        <end position="97"/>
    </location>
</feature>
<evidence type="ECO:0000313" key="7">
    <source>
        <dbReference type="WBParaSite" id="MCU_005960-RC"/>
    </source>
</evidence>
<dbReference type="GO" id="GO:0005680">
    <property type="term" value="C:anaphase-promoting complex"/>
    <property type="evidence" value="ECO:0007669"/>
    <property type="project" value="InterPro"/>
</dbReference>
<name>A0A5K3FAU0_MESCO</name>
<feature type="region of interest" description="Disordered" evidence="5">
    <location>
        <begin position="1566"/>
        <end position="1593"/>
    </location>
</feature>
<comment type="similarity">
    <text evidence="1">Belongs to the APC1 family.</text>
</comment>
<dbReference type="GO" id="GO:0007091">
    <property type="term" value="P:metaphase/anaphase transition of mitotic cell cycle"/>
    <property type="evidence" value="ECO:0007669"/>
    <property type="project" value="TreeGrafter"/>
</dbReference>
<sequence>LLPNPRVAALSGRATTRPSLTPRNSSIRRDEANHSPLAPETGPLRPRAFLAEDLINRLYVCLLSPNRRLICLRVQSTDRSVGAEGDGDGDDDDDGDEAGLTLDPHASYLPAVDAVYVPQSRMTVCLEASKSIILYSGITRVCVLGVVPALFSPLPPVGLHPSSLRPLTVRPPSSVVALSTAKAKITELLSVITNGEPNSGFSESRFEANLAAATSHLALVPVASCEAKSFATWRLCLPAGRQFTLAFMRRPNVDFEDVSAAPESQTPVCERELQIQLPVLASNTLVRHCLDAFRCVLPCDVTLHLLTSWFRHRNPPTGDVGTGELPSFARFILMTFGLVPEGGSAPASPIETGSGDLKRLRARKNESSDTPDDVKMELLGGLEAPGSDFAVGLRVRDLPRWKAVQHLPDVLFCLHMVFENDHLNVFLADQIKVLAILNHILARYARFSSYVEYYSMSGVSTLTPSGLYSIPRLPTEVAQCLVWSPHVRASHQSAPSLSRWCVSTLSTRGSAPYVHVVGVNDTAAALASLVLSMSQRVTVEADGDAFRHAVRLWTERIEPIGYEEGKRRDPAGVIATSGTDSTPDFVKAAAQNPILLAFATAFVKAEDGRSHQQSESSLPYQRAVLFLSELGMQLTNRLAQLPPAYTCILQTALAACQASPPTNCAPEIYRLIGRRDLARQFEIMRCSGALLSQSSATTRSHLPHILCSRSLEPRRQEGNQDLCQAWSPAERWASIVLPILTTPSSANRDGCVGSAYTSMLASRHFLLTTLENNPACQVSFEDLRLQEAYKLVQTSSHIWLPRICTDESTFGPPIFPHSTNTETSPGAAAANIAKARLDMHLAAACQRTSALPLGRGMLGLGSLVASPPPLLPVYPLCLRGRAVVSPLSGLPVHQDLARGSLAETGRASAEVIGGSAASDHPGNASALAVIAAVVASGCASSLGTACSLSRLLQPSDANGVGANEGGGAGAGGGGGGGGSGSALRRLAALASNATLSAASAVSSNNILHTPAVLAARHWPDFHNGVAAGLMISPHASIDATWIVQNCKAIALGGATSAAVLNSTPPSACPYSPTQAGFLYGLGLNGHLNKLSPQYIREFTVQVHDLSNAAVILGLCAGKRGTMDQATLRLLAVHYRPLLLPEPVLIEMSVPSICQAASAFGLGLLFLGSAHRHIASILLAELGKPLGSTSNGCVSANAGSSNDRSTAGGGGGGTNTNDTSTPDASSNGQKTACAGGTGGFAGDSRELLSLSAGLALGLVLLQRGDSPCGLSDLAVANTLYAYMTGGRRDSTLYSLDACYDGPGQTVDALCINIPRPPPGHPLPQFLQPHLLAVPGRSRVLTKKLHRETSFLTTPEDTSSIPIEELADLGVPTGTAASAATYTVPPIETSRLLAAVDPLESIIQECGGVNLTSEIGTAENPVPAPAVPLRGSTATHHHRLPPIGAASQSNHSQQIRERDAYNSDVSAPGAIIALGFIYLGTGSETVSKWLQAPNTHRELESVRPDLLALRTIAWGLVNFDKVEATADWIQARVPACILSVLTPRPPKEEGIAKVEGAEDPASPLVMSTETDVENRQPRGRTLSGTSCLGRRQPRRQPLSPKLPIIHAYNSFTLPDASTSPLIDYSTISLSYLNILVGACFAIGLKYAGTCDPNATELLHKITISFLSGDWWPPNHTSSTEKRDSLTEAASSSTGQQSSFITSASTPPKLTDLPPMEQAVRHAAATCLLSLAMVLAGSGNLTVLRLVRKLRAIRLFGRFHKTAASTSSKGWPSSAETGRLFQVAATAAQAALNVQTLPTGSPGNLPVSTAAILGSVLAPDFTLQMIYSSVVGLLFLGGGRLTLSNTPEAAALLTVAFFPRYPVYAGDNWYHLQCLRHLYVLATKPRRLCGVNALTNQVEPVTLKCWYKDRPDCIVSKQTAVFPSDFWEHGSSIQLSCGKVSTVFDRGTIEWKLLKKSLDEAGYFFVCKEPFPRPYAHFEKITENCLANWTQPACMWQLRLIAAFLTSEFLGQEAQNQPLCRLSNVFGSSGVLAHAVATRLIHQFGMHAQDIQMGLRVYFFGSLSEKLALSPEVRAKTLAFRIWFCIPTAQQLRPLLPNPTGDRCVSLPEFLMAIRPTKDSLDPQAPYWLHRFLYTRL</sequence>
<keyword evidence="4" id="KW-0131">Cell cycle</keyword>
<dbReference type="Pfam" id="PF20518">
    <property type="entry name" value="Apc1_MidN"/>
    <property type="match status" value="1"/>
</dbReference>
<evidence type="ECO:0000256" key="3">
    <source>
        <dbReference type="ARBA" id="ARBA00022776"/>
    </source>
</evidence>
<feature type="compositionally biased region" description="Polar residues" evidence="5">
    <location>
        <begin position="1685"/>
        <end position="1705"/>
    </location>
</feature>
<feature type="region of interest" description="Disordered" evidence="5">
    <location>
        <begin position="1430"/>
        <end position="1458"/>
    </location>
</feature>
<dbReference type="PANTHER" id="PTHR12827">
    <property type="entry name" value="MEIOTIC CHECKPOINT REGULATOR TSG24 FAMILY MEMBER"/>
    <property type="match status" value="1"/>
</dbReference>
<feature type="compositionally biased region" description="Polar residues" evidence="5">
    <location>
        <begin position="13"/>
        <end position="25"/>
    </location>
</feature>
<proteinExistence type="inferred from homology"/>
<reference evidence="7" key="1">
    <citation type="submission" date="2019-11" db="UniProtKB">
        <authorList>
            <consortium name="WormBaseParasite"/>
        </authorList>
    </citation>
    <scope>IDENTIFICATION</scope>
</reference>
<evidence type="ECO:0000259" key="6">
    <source>
        <dbReference type="Pfam" id="PF20518"/>
    </source>
</evidence>
<dbReference type="PANTHER" id="PTHR12827:SF3">
    <property type="entry name" value="ANAPHASE-PROMOTING COMPLEX SUBUNIT 1"/>
    <property type="match status" value="1"/>
</dbReference>
<dbReference type="WBParaSite" id="MCU_005960-RC">
    <property type="protein sequence ID" value="MCU_005960-RC"/>
    <property type="gene ID" value="MCU_005960"/>
</dbReference>
<feature type="region of interest" description="Disordered" evidence="5">
    <location>
        <begin position="80"/>
        <end position="102"/>
    </location>
</feature>
<protein>
    <submittedName>
        <fullName evidence="7">Apc1_MidN domain-containing protein</fullName>
    </submittedName>
</protein>
<keyword evidence="2" id="KW-0132">Cell division</keyword>
<dbReference type="Gene3D" id="1.25.10.10">
    <property type="entry name" value="Leucine-rich Repeat Variant"/>
    <property type="match status" value="2"/>
</dbReference>
<evidence type="ECO:0000256" key="1">
    <source>
        <dbReference type="ARBA" id="ARBA00010547"/>
    </source>
</evidence>
<feature type="region of interest" description="Disordered" evidence="5">
    <location>
        <begin position="1"/>
        <end position="43"/>
    </location>
</feature>
<dbReference type="GO" id="GO:0031145">
    <property type="term" value="P:anaphase-promoting complex-dependent catabolic process"/>
    <property type="evidence" value="ECO:0007669"/>
    <property type="project" value="TreeGrafter"/>
</dbReference>
<dbReference type="GO" id="GO:0060090">
    <property type="term" value="F:molecular adaptor activity"/>
    <property type="evidence" value="ECO:0007669"/>
    <property type="project" value="TreeGrafter"/>
</dbReference>
<dbReference type="GO" id="GO:0051301">
    <property type="term" value="P:cell division"/>
    <property type="evidence" value="ECO:0007669"/>
    <property type="project" value="UniProtKB-KW"/>
</dbReference>
<feature type="region of interest" description="Disordered" evidence="5">
    <location>
        <begin position="1674"/>
        <end position="1710"/>
    </location>
</feature>